<evidence type="ECO:0000259" key="3">
    <source>
        <dbReference type="Pfam" id="PF07593"/>
    </source>
</evidence>
<proteinExistence type="predicted"/>
<dbReference type="InterPro" id="IPR028994">
    <property type="entry name" value="Integrin_alpha_N"/>
</dbReference>
<keyword evidence="5" id="KW-1185">Reference proteome</keyword>
<organism evidence="4 5">
    <name type="scientific">Parafilimonas terrae</name>
    <dbReference type="NCBI Taxonomy" id="1465490"/>
    <lineage>
        <taxon>Bacteria</taxon>
        <taxon>Pseudomonadati</taxon>
        <taxon>Bacteroidota</taxon>
        <taxon>Chitinophagia</taxon>
        <taxon>Chitinophagales</taxon>
        <taxon>Chitinophagaceae</taxon>
        <taxon>Parafilimonas</taxon>
    </lineage>
</organism>
<evidence type="ECO:0000313" key="5">
    <source>
        <dbReference type="Proteomes" id="UP000199031"/>
    </source>
</evidence>
<dbReference type="InterPro" id="IPR011519">
    <property type="entry name" value="UnbV_ASPIC"/>
</dbReference>
<evidence type="ECO:0000313" key="4">
    <source>
        <dbReference type="EMBL" id="SFP92728.1"/>
    </source>
</evidence>
<gene>
    <name evidence="4" type="ORF">SAMN05444277_103192</name>
</gene>
<reference evidence="4 5" key="1">
    <citation type="submission" date="2016-10" db="EMBL/GenBank/DDBJ databases">
        <authorList>
            <person name="de Groot N.N."/>
        </authorList>
    </citation>
    <scope>NUCLEOTIDE SEQUENCE [LARGE SCALE GENOMIC DNA]</scope>
    <source>
        <strain evidence="4 5">DSM 28286</strain>
    </source>
</reference>
<dbReference type="AlphaFoldDB" id="A0A1I5UC09"/>
<sequence>MVCKTTWLYICILPASFLVFAGCKNHDAKLFTKLSKNSTGIDFKNILKENEAANVLNYTYFYNGGGVAVGDLNNDGLPDVFFTGNMVANRLYINKGNFSFEDITAKSGVASMQGWCTGVTMIDINNDGWLDIYICRSGDIDPVKRRNLLFINNKNLSFTESARQYGLADEGYSTQASFFDYDKDGDLDVFIANHSLKEYAFGGYEQAPLRSQYNEAFACKLYRNDNGHFKDVSREAGIISNVLTFGLNVMVADYNNDGWEDVYVDNDFNEADYLFINQHNGTFKENVHNCLDATSLYSMGSDAADYNNDGFVDLLTLDMQPEDNHAQKMHNGAENWNKFQLLFQNGFYYQYSRNMLHKNNGDGTFSEVGQLAGLSNTDWSWAALFCDFDNDGYKDVFVSNGYQKDYTDMDMIMYRAGIMMKQRNGESTEPLQEILDKMPSNIISNYIFRNEGNDSFSNRVKDWGMEEKNVSAGAVYADLDGDGDMDLVISNINAPAGIYRNNANELEPANHYLKIKLQGNGSNVNGIGATVKLYCGNDVYWQQQMPVRGYQSSVDYVLNFGIGKHDVVDSVKITWADNKSQQLVNIKANQTITLQYNNVVSDSINIVQYAPTFFEKSTLLSYIHKENDFEDFALQPLMPSYVSRSGPFMAKTDVNGDGLEDIFIGGARGYKANIFLQTKNEQFVIKEEKNIAADSLCEDAAAIFFDADGDGDKDLYVASGGYEFNEGDTLLQDRLYLNDGKGNFIRSVKALPQLYFSKGAAAAADIDNDGDMDIFVGGRIVPGKYPLTPESAVLLNNGKAVFTNVTETVAPLLKYIGMVTDAVFIDINNDNQPDLIIAGEWMPVKVFINQKGKLTDASAQYIHFSSGGWWNKIIAADFNKDGCTDLVIGNVGLNTQFKVSANEPITLVYKDFDNNGTIDPVLCYCIQGKSYPATARDDLIDQLPYLKKRFINYSSYADAVIEDIFSKDELKDAKVLQAQIMQTVLLQNDAGKRFIKKELPVQSQYAPVYAMDTMDINNDGNADLILAGNNSFTRIKFGNYRANHGVVLLGDGRNNFAYLPQYKSGFNIRGNVKSIEHVNTKNGNYILFGVNNDTLQEYKIRLSNNLH</sequence>
<dbReference type="OrthoDB" id="600363at2"/>
<dbReference type="STRING" id="1465490.SAMN05444277_103192"/>
<dbReference type="SUPFAM" id="SSF69318">
    <property type="entry name" value="Integrin alpha N-terminal domain"/>
    <property type="match status" value="3"/>
</dbReference>
<evidence type="ECO:0000256" key="2">
    <source>
        <dbReference type="SAM" id="SignalP"/>
    </source>
</evidence>
<dbReference type="Gene3D" id="2.130.10.130">
    <property type="entry name" value="Integrin alpha, N-terminal"/>
    <property type="match status" value="4"/>
</dbReference>
<dbReference type="InterPro" id="IPR027039">
    <property type="entry name" value="Crtac1"/>
</dbReference>
<name>A0A1I5UC09_9BACT</name>
<dbReference type="PANTHER" id="PTHR16026">
    <property type="entry name" value="CARTILAGE ACIDIC PROTEIN 1"/>
    <property type="match status" value="1"/>
</dbReference>
<feature type="signal peptide" evidence="2">
    <location>
        <begin position="1"/>
        <end position="21"/>
    </location>
</feature>
<dbReference type="Pfam" id="PF07593">
    <property type="entry name" value="UnbV_ASPIC"/>
    <property type="match status" value="1"/>
</dbReference>
<dbReference type="RefSeq" id="WP_090657101.1">
    <property type="nucleotide sequence ID" value="NZ_FOXQ01000003.1"/>
</dbReference>
<accession>A0A1I5UC09</accession>
<evidence type="ECO:0000256" key="1">
    <source>
        <dbReference type="ARBA" id="ARBA00022729"/>
    </source>
</evidence>
<dbReference type="EMBL" id="FOXQ01000003">
    <property type="protein sequence ID" value="SFP92728.1"/>
    <property type="molecule type" value="Genomic_DNA"/>
</dbReference>
<dbReference type="InterPro" id="IPR013517">
    <property type="entry name" value="FG-GAP"/>
</dbReference>
<dbReference type="PANTHER" id="PTHR16026:SF0">
    <property type="entry name" value="CARTILAGE ACIDIC PROTEIN 1"/>
    <property type="match status" value="1"/>
</dbReference>
<dbReference type="Proteomes" id="UP000199031">
    <property type="component" value="Unassembled WGS sequence"/>
</dbReference>
<feature type="domain" description="ASPIC/UnbV" evidence="3">
    <location>
        <begin position="526"/>
        <end position="593"/>
    </location>
</feature>
<dbReference type="PROSITE" id="PS51257">
    <property type="entry name" value="PROKAR_LIPOPROTEIN"/>
    <property type="match status" value="1"/>
</dbReference>
<protein>
    <submittedName>
        <fullName evidence="4">Repeat domain-containing protein</fullName>
    </submittedName>
</protein>
<keyword evidence="1 2" id="KW-0732">Signal</keyword>
<dbReference type="Pfam" id="PF13517">
    <property type="entry name" value="FG-GAP_3"/>
    <property type="match status" value="4"/>
</dbReference>
<feature type="chain" id="PRO_5011510600" evidence="2">
    <location>
        <begin position="22"/>
        <end position="1107"/>
    </location>
</feature>